<feature type="compositionally biased region" description="Low complexity" evidence="1">
    <location>
        <begin position="505"/>
        <end position="519"/>
    </location>
</feature>
<feature type="region of interest" description="Disordered" evidence="1">
    <location>
        <begin position="487"/>
        <end position="527"/>
    </location>
</feature>
<evidence type="ECO:0000256" key="1">
    <source>
        <dbReference type="SAM" id="MobiDB-lite"/>
    </source>
</evidence>
<reference evidence="3 4" key="1">
    <citation type="submission" date="2024-01" db="EMBL/GenBank/DDBJ databases">
        <authorList>
            <person name="Allen C."/>
            <person name="Tagirdzhanova G."/>
        </authorList>
    </citation>
    <scope>NUCLEOTIDE SEQUENCE [LARGE SCALE GENOMIC DNA]</scope>
    <source>
        <strain evidence="3 4">CBS 119000</strain>
    </source>
</reference>
<name>A0ABP0D5F7_9PEZI</name>
<evidence type="ECO:0000259" key="2">
    <source>
        <dbReference type="Pfam" id="PF11001"/>
    </source>
</evidence>
<keyword evidence="4" id="KW-1185">Reference proteome</keyword>
<feature type="domain" description="Subtelomeric hrmA-associated cluster protein AFUB-079030/YDR124W-like helical bundle" evidence="2">
    <location>
        <begin position="212"/>
        <end position="359"/>
    </location>
</feature>
<evidence type="ECO:0000313" key="3">
    <source>
        <dbReference type="EMBL" id="CAK7263439.1"/>
    </source>
</evidence>
<feature type="region of interest" description="Disordered" evidence="1">
    <location>
        <begin position="24"/>
        <end position="47"/>
    </location>
</feature>
<protein>
    <recommendedName>
        <fullName evidence="2">Subtelomeric hrmA-associated cluster protein AFUB-079030/YDR124W-like helical bundle domain-containing protein</fullName>
    </recommendedName>
</protein>
<feature type="region of interest" description="Disordered" evidence="1">
    <location>
        <begin position="125"/>
        <end position="163"/>
    </location>
</feature>
<feature type="compositionally biased region" description="Basic and acidic residues" evidence="1">
    <location>
        <begin position="36"/>
        <end position="46"/>
    </location>
</feature>
<proteinExistence type="predicted"/>
<organism evidence="3 4">
    <name type="scientific">Sporothrix epigloea</name>
    <dbReference type="NCBI Taxonomy" id="1892477"/>
    <lineage>
        <taxon>Eukaryota</taxon>
        <taxon>Fungi</taxon>
        <taxon>Dikarya</taxon>
        <taxon>Ascomycota</taxon>
        <taxon>Pezizomycotina</taxon>
        <taxon>Sordariomycetes</taxon>
        <taxon>Sordariomycetidae</taxon>
        <taxon>Ophiostomatales</taxon>
        <taxon>Ophiostomataceae</taxon>
        <taxon>Sporothrix</taxon>
    </lineage>
</organism>
<dbReference type="PANTHER" id="PTHR36102">
    <property type="entry name" value="CHROMOSOME 10, WHOLE GENOME SHOTGUN SEQUENCE"/>
    <property type="match status" value="1"/>
</dbReference>
<dbReference type="InterPro" id="IPR047092">
    <property type="entry name" value="AFUB_07903/YDR124W-like_hel"/>
</dbReference>
<feature type="compositionally biased region" description="Basic and acidic residues" evidence="1">
    <location>
        <begin position="151"/>
        <end position="163"/>
    </location>
</feature>
<sequence length="702" mass="78515">MGREYFPSHSQWQLDRLAVAGERTLDNSGNNGSNRYHHDQSSDKPRPMSIERALREQCRIPAQYYFVSAILDSGETVTFSGPTEYKDKTPYFFNSARWMKCATGQSPPVSDLLSAPDSVYEDRGYSHLRSRDTPTQASSQLSPTQAGFYSHNEEVDGQRGGYDRRRAQEISEFDYESQRNRKRVRGLASRRIMEMSDEQPARVVPPAKISVRIGDAEAVWSIYDQRFRGLQQTACKLIAKAWVKLVEPKKQSTHPYTGSDEKAPDWWPKPWGPTRDEKVRHKEPDHLYKKERVHLLKHILRMIVLPNSEQHPDIQKLNLNVAKLEEATTEVLSSFFADKDAPNNSKKRPYLKEIFYLAKFEERLKNGEIDAITNVYVMSEDKIPDNYLSENEESDTVRPKEEDDLRASAILSPRRVMPVALDDPTRVATSSGAALSAGSSIPGLKMENNTGLSAGTDPATQPFMGEIPHRAHPAYTPAQLVHSDLGANDHHSTYVDSGGGMNVGSSPNQQQQQHHPTNQSLPSQHQREMAENYNSLPMQQMIPNAHESDRRPSLYTTTAEYSGSPTPAGVYQTWQQHQSSNSSHAPAMYAVPPHQAQAQAQAMHSPFVPQTPVAPVGAVGPVSITSHHHGYVSHGYESMPRASYDPSAHEAMFRHNSLTNGGVVGSQGTIAIPLSQDARTISSHSLKPDPGSRHLHYLHREV</sequence>
<feature type="compositionally biased region" description="Polar residues" evidence="1">
    <location>
        <begin position="133"/>
        <end position="147"/>
    </location>
</feature>
<accession>A0ABP0D5F7</accession>
<comment type="caution">
    <text evidence="3">The sequence shown here is derived from an EMBL/GenBank/DDBJ whole genome shotgun (WGS) entry which is preliminary data.</text>
</comment>
<dbReference type="Pfam" id="PF11001">
    <property type="entry name" value="AFUB_07903_YDR124W_hel"/>
    <property type="match status" value="1"/>
</dbReference>
<evidence type="ECO:0000313" key="4">
    <source>
        <dbReference type="Proteomes" id="UP001642502"/>
    </source>
</evidence>
<dbReference type="Proteomes" id="UP001642502">
    <property type="component" value="Unassembled WGS sequence"/>
</dbReference>
<gene>
    <name evidence="3" type="ORF">SEPCBS119000_000491</name>
</gene>
<dbReference type="PANTHER" id="PTHR36102:SF1">
    <property type="entry name" value="YDR124W-LIKE HELICAL BUNDLE DOMAIN-CONTAINING PROTEIN"/>
    <property type="match status" value="1"/>
</dbReference>
<dbReference type="EMBL" id="CAWUON010000003">
    <property type="protein sequence ID" value="CAK7263439.1"/>
    <property type="molecule type" value="Genomic_DNA"/>
</dbReference>
<dbReference type="InterPro" id="IPR021264">
    <property type="entry name" value="AFUB_079030/YDR124W-like"/>
</dbReference>